<evidence type="ECO:0000313" key="2">
    <source>
        <dbReference type="EMBL" id="KRK36914.1"/>
    </source>
</evidence>
<evidence type="ECO:0000313" key="3">
    <source>
        <dbReference type="Proteomes" id="UP000050909"/>
    </source>
</evidence>
<protein>
    <recommendedName>
        <fullName evidence="4">Lipoprotein</fullName>
    </recommendedName>
</protein>
<keyword evidence="3" id="KW-1185">Reference proteome</keyword>
<dbReference type="Proteomes" id="UP000050909">
    <property type="component" value="Unassembled WGS sequence"/>
</dbReference>
<name>A0A0R1H0V3_9LACO</name>
<proteinExistence type="predicted"/>
<dbReference type="PROSITE" id="PS51257">
    <property type="entry name" value="PROKAR_LIPOPROTEIN"/>
    <property type="match status" value="1"/>
</dbReference>
<sequence length="203" mass="22897">MRKTFFIFLLVGTFLLAGCSNAGITTKTQLIKESQIFEQNSHRQDTALSRLSKELEATVALYDQLVPDSDLDELNVSLEARDATVAELTKLNKAQAELSATFKNTVKQDNKNFPISRLNRLTQSQDITTLDHETFMKYLDKAKETEQRVTDLYKNGQPDRSDLKAAVESTTQYYGALTQQIEIWQVNAVRSKNNAASLVKSLK</sequence>
<feature type="signal peptide" evidence="1">
    <location>
        <begin position="1"/>
        <end position="22"/>
    </location>
</feature>
<reference evidence="2 3" key="1">
    <citation type="journal article" date="2015" name="Genome Announc.">
        <title>Expanding the biotechnology potential of lactobacilli through comparative genomics of 213 strains and associated genera.</title>
        <authorList>
            <person name="Sun Z."/>
            <person name="Harris H.M."/>
            <person name="McCann A."/>
            <person name="Guo C."/>
            <person name="Argimon S."/>
            <person name="Zhang W."/>
            <person name="Yang X."/>
            <person name="Jeffery I.B."/>
            <person name="Cooney J.C."/>
            <person name="Kagawa T.F."/>
            <person name="Liu W."/>
            <person name="Song Y."/>
            <person name="Salvetti E."/>
            <person name="Wrobel A."/>
            <person name="Rasinkangas P."/>
            <person name="Parkhill J."/>
            <person name="Rea M.C."/>
            <person name="O'Sullivan O."/>
            <person name="Ritari J."/>
            <person name="Douillard F.P."/>
            <person name="Paul Ross R."/>
            <person name="Yang R."/>
            <person name="Briner A.E."/>
            <person name="Felis G.E."/>
            <person name="de Vos W.M."/>
            <person name="Barrangou R."/>
            <person name="Klaenhammer T.R."/>
            <person name="Caufield P.W."/>
            <person name="Cui Y."/>
            <person name="Zhang H."/>
            <person name="O'Toole P.W."/>
        </authorList>
    </citation>
    <scope>NUCLEOTIDE SEQUENCE [LARGE SCALE GENOMIC DNA]</scope>
    <source>
        <strain evidence="2 3">DSM 20534</strain>
    </source>
</reference>
<evidence type="ECO:0000256" key="1">
    <source>
        <dbReference type="SAM" id="SignalP"/>
    </source>
</evidence>
<evidence type="ECO:0008006" key="4">
    <source>
        <dbReference type="Google" id="ProtNLM"/>
    </source>
</evidence>
<comment type="caution">
    <text evidence="2">The sequence shown here is derived from an EMBL/GenBank/DDBJ whole genome shotgun (WGS) entry which is preliminary data.</text>
</comment>
<dbReference type="AlphaFoldDB" id="A0A0R1H0V3"/>
<dbReference type="RefSeq" id="WP_056946881.1">
    <property type="nucleotide sequence ID" value="NZ_AZCV01000009.1"/>
</dbReference>
<dbReference type="PATRIC" id="fig|1423722.3.peg.1607"/>
<accession>A0A0R1H0V3</accession>
<dbReference type="EMBL" id="AZCV01000009">
    <property type="protein sequence ID" value="KRK36914.1"/>
    <property type="molecule type" value="Genomic_DNA"/>
</dbReference>
<gene>
    <name evidence="2" type="ORF">FC62_GL001574</name>
</gene>
<feature type="chain" id="PRO_5006404879" description="Lipoprotein" evidence="1">
    <location>
        <begin position="23"/>
        <end position="203"/>
    </location>
</feature>
<organism evidence="2 3">
    <name type="scientific">Amylolactobacillus amylotrophicus DSM 20534</name>
    <dbReference type="NCBI Taxonomy" id="1423722"/>
    <lineage>
        <taxon>Bacteria</taxon>
        <taxon>Bacillati</taxon>
        <taxon>Bacillota</taxon>
        <taxon>Bacilli</taxon>
        <taxon>Lactobacillales</taxon>
        <taxon>Lactobacillaceae</taxon>
        <taxon>Amylolactobacillus</taxon>
    </lineage>
</organism>
<keyword evidence="1" id="KW-0732">Signal</keyword>